<keyword evidence="3" id="KW-0804">Transcription</keyword>
<dbReference type="InterPro" id="IPR005202">
    <property type="entry name" value="TF_GRAS"/>
</dbReference>
<evidence type="ECO:0000256" key="3">
    <source>
        <dbReference type="ARBA" id="ARBA00023163"/>
    </source>
</evidence>
<gene>
    <name evidence="6" type="ORF">K2173_022395</name>
</gene>
<evidence type="ECO:0000313" key="7">
    <source>
        <dbReference type="Proteomes" id="UP001159364"/>
    </source>
</evidence>
<dbReference type="Proteomes" id="UP001159364">
    <property type="component" value="Linkage Group LG05"/>
</dbReference>
<sequence length="512" mass="57945">MYTNRGLEANLNGVSPSGDLDLRGLNQIPSSSSHFHGFQDSFAEYGNVGFRFNQYETMEDHFSKHQKLEEQQQAYLGRGLIAGQRFDLLSLPLQACLEEIAQIDVIPVGNRDIPDHGTQKLVSGSYGSSQSKMIIEQSPGMLSGFLPEKAGNQQFECANRLLTRCDFLCSKTGNPVERLVYYFSQALRQRIDRQTGRAAADDQTKQEELDMNRSLMIATPSTLAARKRMPFGELVHALGPQEIIENVANSKRIHIIDLFIRTGVQWISFMHSFVPQGRCSIELLKITAIATDSYKDLVENACKRLKTFAESENIPFCINLVVVADMLDLKHGMFDTREDETIVVYSEFGLRSLIQQPNRLEVLMKVVRNLKPRVMVVVEVEARNNSLSFVNRFVEALFFFGAWFDCFDASMERDCAHRMEMESVYGYGMANMVAAEGVERKIRHVTIDVWRAFLARFGMVDTELSTSSMYQASLLLQKFPCGSSYTLDKNQNSLLIGWKGTPLISLSIWKSH</sequence>
<keyword evidence="2" id="KW-0805">Transcription regulation</keyword>
<name>A0AAV8TIT9_9ROSI</name>
<proteinExistence type="inferred from homology"/>
<evidence type="ECO:0000256" key="2">
    <source>
        <dbReference type="ARBA" id="ARBA00023015"/>
    </source>
</evidence>
<dbReference type="EMBL" id="JAIWQS010000005">
    <property type="protein sequence ID" value="KAJ8766336.1"/>
    <property type="molecule type" value="Genomic_DNA"/>
</dbReference>
<dbReference type="AlphaFoldDB" id="A0AAV8TIT9"/>
<organism evidence="6 7">
    <name type="scientific">Erythroxylum novogranatense</name>
    <dbReference type="NCBI Taxonomy" id="1862640"/>
    <lineage>
        <taxon>Eukaryota</taxon>
        <taxon>Viridiplantae</taxon>
        <taxon>Streptophyta</taxon>
        <taxon>Embryophyta</taxon>
        <taxon>Tracheophyta</taxon>
        <taxon>Spermatophyta</taxon>
        <taxon>Magnoliopsida</taxon>
        <taxon>eudicotyledons</taxon>
        <taxon>Gunneridae</taxon>
        <taxon>Pentapetalae</taxon>
        <taxon>rosids</taxon>
        <taxon>fabids</taxon>
        <taxon>Malpighiales</taxon>
        <taxon>Erythroxylaceae</taxon>
        <taxon>Erythroxylum</taxon>
    </lineage>
</organism>
<dbReference type="PANTHER" id="PTHR31636">
    <property type="entry name" value="OSJNBA0084A10.13 PROTEIN-RELATED"/>
    <property type="match status" value="1"/>
</dbReference>
<feature type="region of interest" description="SAW" evidence="5">
    <location>
        <begin position="434"/>
        <end position="510"/>
    </location>
</feature>
<feature type="short sequence motif" description="VHIID" evidence="5">
    <location>
        <begin position="253"/>
        <end position="257"/>
    </location>
</feature>
<comment type="similarity">
    <text evidence="5">Belongs to the GRAS family.</text>
</comment>
<keyword evidence="7" id="KW-1185">Reference proteome</keyword>
<dbReference type="Pfam" id="PF03514">
    <property type="entry name" value="GRAS"/>
    <property type="match status" value="1"/>
</dbReference>
<comment type="subcellular location">
    <subcellularLocation>
        <location evidence="1">Nucleus</location>
    </subcellularLocation>
</comment>
<comment type="caution">
    <text evidence="5">Lacks conserved residue(s) required for the propagation of feature annotation.</text>
</comment>
<reference evidence="6 7" key="1">
    <citation type="submission" date="2021-09" db="EMBL/GenBank/DDBJ databases">
        <title>Genomic insights and catalytic innovation underlie evolution of tropane alkaloids biosynthesis.</title>
        <authorList>
            <person name="Wang Y.-J."/>
            <person name="Tian T."/>
            <person name="Huang J.-P."/>
            <person name="Huang S.-X."/>
        </authorList>
    </citation>
    <scope>NUCLEOTIDE SEQUENCE [LARGE SCALE GENOMIC DNA]</scope>
    <source>
        <strain evidence="6">KIB-2018</strain>
        <tissue evidence="6">Leaf</tissue>
    </source>
</reference>
<accession>A0AAV8TIT9</accession>
<evidence type="ECO:0000256" key="5">
    <source>
        <dbReference type="PROSITE-ProRule" id="PRU01191"/>
    </source>
</evidence>
<dbReference type="PROSITE" id="PS50985">
    <property type="entry name" value="GRAS"/>
    <property type="match status" value="1"/>
</dbReference>
<comment type="caution">
    <text evidence="6">The sequence shown here is derived from an EMBL/GenBank/DDBJ whole genome shotgun (WGS) entry which is preliminary data.</text>
</comment>
<keyword evidence="4" id="KW-0539">Nucleus</keyword>
<evidence type="ECO:0000256" key="1">
    <source>
        <dbReference type="ARBA" id="ARBA00004123"/>
    </source>
</evidence>
<evidence type="ECO:0000256" key="4">
    <source>
        <dbReference type="ARBA" id="ARBA00023242"/>
    </source>
</evidence>
<protein>
    <submittedName>
        <fullName evidence="6">Uncharacterized protein</fullName>
    </submittedName>
</protein>
<dbReference type="GO" id="GO:0005634">
    <property type="term" value="C:nucleus"/>
    <property type="evidence" value="ECO:0007669"/>
    <property type="project" value="UniProtKB-SubCell"/>
</dbReference>
<feature type="region of interest" description="Leucine repeat II (LRII)" evidence="5">
    <location>
        <begin position="300"/>
        <end position="332"/>
    </location>
</feature>
<evidence type="ECO:0000313" key="6">
    <source>
        <dbReference type="EMBL" id="KAJ8766336.1"/>
    </source>
</evidence>